<dbReference type="SUPFAM" id="SSF117074">
    <property type="entry name" value="Hypothetical protein PA1324"/>
    <property type="match status" value="1"/>
</dbReference>
<sequence>MKYLLNLLERIYLPLTVILTCSIAYQSLPVGSVEILNSASANGDNLPPGGVQSNQTTLTAGQAVLELIKTGDRAAAEPGDTVIYRLALKNTGTAAASNIVITDKLPVGLQYLPKALQGSLSTGTSTTPVTLQPASTSNRTITFIYPRLAPNETLNIVYAAVVTPDAVRGDGKNQAQEARSNIATHQLRIRPGILSDCGTLIGRVFVDKNFDGEQQPGEPGVPNAVIFMDDGNRITTDPNGLFSLANVLSGYRTGTLDLTSLPGYTLAPNKRFIERNSQSRLVQLQPGGLVRMNFGVTPAYGEGQP</sequence>
<evidence type="ECO:0000313" key="3">
    <source>
        <dbReference type="Proteomes" id="UP001442494"/>
    </source>
</evidence>
<gene>
    <name evidence="2" type="ORF">NDI37_02995</name>
</gene>
<dbReference type="Gene3D" id="2.60.40.740">
    <property type="match status" value="1"/>
</dbReference>
<evidence type="ECO:0000313" key="2">
    <source>
        <dbReference type="EMBL" id="MEP0863432.1"/>
    </source>
</evidence>
<dbReference type="PANTHER" id="PTHR34819">
    <property type="entry name" value="LARGE CYSTEINE-RICH PERIPLASMIC PROTEIN OMCB"/>
    <property type="match status" value="1"/>
</dbReference>
<keyword evidence="3" id="KW-1185">Reference proteome</keyword>
<dbReference type="EMBL" id="JAMPKK010000004">
    <property type="protein sequence ID" value="MEP0863432.1"/>
    <property type="molecule type" value="Genomic_DNA"/>
</dbReference>
<comment type="caution">
    <text evidence="2">The sequence shown here is derived from an EMBL/GenBank/DDBJ whole genome shotgun (WGS) entry which is preliminary data.</text>
</comment>
<dbReference type="InterPro" id="IPR047589">
    <property type="entry name" value="DUF11_rpt"/>
</dbReference>
<protein>
    <submittedName>
        <fullName evidence="2">DUF11 domain-containing protein</fullName>
    </submittedName>
</protein>
<dbReference type="PANTHER" id="PTHR34819:SF3">
    <property type="entry name" value="CELL SURFACE PROTEIN"/>
    <property type="match status" value="1"/>
</dbReference>
<dbReference type="Pfam" id="PF01345">
    <property type="entry name" value="DUF11"/>
    <property type="match status" value="1"/>
</dbReference>
<reference evidence="2 3" key="1">
    <citation type="submission" date="2022-04" db="EMBL/GenBank/DDBJ databases">
        <title>Positive selection, recombination, and allopatry shape intraspecific diversity of widespread and dominant cyanobacteria.</title>
        <authorList>
            <person name="Wei J."/>
            <person name="Shu W."/>
            <person name="Hu C."/>
        </authorList>
    </citation>
    <scope>NUCLEOTIDE SEQUENCE [LARGE SCALE GENOMIC DNA]</scope>
    <source>
        <strain evidence="2 3">GB2-A5</strain>
    </source>
</reference>
<feature type="domain" description="DUF11" evidence="1">
    <location>
        <begin position="65"/>
        <end position="167"/>
    </location>
</feature>
<evidence type="ECO:0000259" key="1">
    <source>
        <dbReference type="Pfam" id="PF01345"/>
    </source>
</evidence>
<dbReference type="InterPro" id="IPR013783">
    <property type="entry name" value="Ig-like_fold"/>
</dbReference>
<proteinExistence type="predicted"/>
<dbReference type="Gene3D" id="2.60.40.10">
    <property type="entry name" value="Immunoglobulins"/>
    <property type="match status" value="1"/>
</dbReference>
<dbReference type="InterPro" id="IPR051172">
    <property type="entry name" value="Chlamydia_OmcB"/>
</dbReference>
<name>A0ABV0JJ18_9CYAN</name>
<organism evidence="2 3">
    <name type="scientific">Funiculus sociatus GB2-A5</name>
    <dbReference type="NCBI Taxonomy" id="2933946"/>
    <lineage>
        <taxon>Bacteria</taxon>
        <taxon>Bacillati</taxon>
        <taxon>Cyanobacteriota</taxon>
        <taxon>Cyanophyceae</taxon>
        <taxon>Coleofasciculales</taxon>
        <taxon>Coleofasciculaceae</taxon>
        <taxon>Funiculus</taxon>
    </lineage>
</organism>
<dbReference type="Proteomes" id="UP001442494">
    <property type="component" value="Unassembled WGS sequence"/>
</dbReference>
<dbReference type="NCBIfam" id="TIGR01451">
    <property type="entry name" value="B_ant_repeat"/>
    <property type="match status" value="1"/>
</dbReference>
<dbReference type="InterPro" id="IPR001434">
    <property type="entry name" value="OmcB-like_DUF11"/>
</dbReference>
<accession>A0ABV0JJ18</accession>
<dbReference type="RefSeq" id="WP_190421945.1">
    <property type="nucleotide sequence ID" value="NZ_JAMPKK010000004.1"/>
</dbReference>